<feature type="compositionally biased region" description="Acidic residues" evidence="1">
    <location>
        <begin position="519"/>
        <end position="528"/>
    </location>
</feature>
<comment type="caution">
    <text evidence="3">The sequence shown here is derived from an EMBL/GenBank/DDBJ whole genome shotgun (WGS) entry which is preliminary data.</text>
</comment>
<reference evidence="3 4" key="1">
    <citation type="journal article" date="2024" name="J. Plant Pathol.">
        <title>Sequence and assembly of the genome of Seiridium unicorne, isolate CBS 538.82, causal agent of cypress canker disease.</title>
        <authorList>
            <person name="Scali E."/>
            <person name="Rocca G.D."/>
            <person name="Danti R."/>
            <person name="Garbelotto M."/>
            <person name="Barberini S."/>
            <person name="Baroncelli R."/>
            <person name="Emiliani G."/>
        </authorList>
    </citation>
    <scope>NUCLEOTIDE SEQUENCE [LARGE SCALE GENOMIC DNA]</scope>
    <source>
        <strain evidence="3 4">BM-138-508</strain>
    </source>
</reference>
<feature type="region of interest" description="Disordered" evidence="1">
    <location>
        <begin position="506"/>
        <end position="558"/>
    </location>
</feature>
<accession>A0ABR2UGJ9</accession>
<feature type="domain" description="Ubiquitin-like" evidence="2">
    <location>
        <begin position="264"/>
        <end position="316"/>
    </location>
</feature>
<name>A0ABR2UGJ9_9PEZI</name>
<sequence>MEFAATFGSLGDIIAVCQLTIQLSRALGIGTAQASASAKEYQELRKELDIFTAILVNVVATYEHYSSPSLDDFDRLLHTVVQECHGLIHSSLNRLEPKYHDSLKPEGLGSRIKDGMRKVEWSVREKERVKELRDKLRTNGQRISILTQTVSRNSARTDNETLLFRIGEVQGIISKHDEHQDALMKHMHRSENVTRLEASRIQNMEQSTQTLTENSNGIMSFVKNAMEGIIDLRRLLESVAESVVHIRAIMSTPYFMKSLDPTRDMPIFLSDALGRKIDLPLELLVDWESLNTVLGVLFKSQKGYHMVLNHQFAIEDHCSGKDIKQDVPLQSDVPTTKTHYSKPSTERASGKQASNLSVLVEPSDFQRVRVMNNISLTTTSTVEAEENRDEVEGSNRLAFAPAPDSIGQSSTSDFAVRTKTKRSGDEPDDDDLELPPSKTRKQASSSINNDPRAPTQLETLQIEPSLWDDAQAGLREEDKTNLRLDLKSSFAHLLDQLEANYSSNNATVASSPAGYESPIDLDESDDPILPDSPPMTAYRPRLEPSPSPPTPIPFPKVPPSQGDAILVHYLIGGRLPKAAMLAGAEPLNEGYIDEE</sequence>
<dbReference type="InterPro" id="IPR054464">
    <property type="entry name" value="ULD_fung"/>
</dbReference>
<feature type="region of interest" description="Disordered" evidence="1">
    <location>
        <begin position="380"/>
        <end position="464"/>
    </location>
</feature>
<gene>
    <name evidence="3" type="ORF">SUNI508_11856</name>
</gene>
<evidence type="ECO:0000313" key="3">
    <source>
        <dbReference type="EMBL" id="KAK9413534.1"/>
    </source>
</evidence>
<evidence type="ECO:0000313" key="4">
    <source>
        <dbReference type="Proteomes" id="UP001408356"/>
    </source>
</evidence>
<evidence type="ECO:0000259" key="2">
    <source>
        <dbReference type="Pfam" id="PF22893"/>
    </source>
</evidence>
<dbReference type="Proteomes" id="UP001408356">
    <property type="component" value="Unassembled WGS sequence"/>
</dbReference>
<protein>
    <recommendedName>
        <fullName evidence="2">Ubiquitin-like domain-containing protein</fullName>
    </recommendedName>
</protein>
<feature type="compositionally biased region" description="Polar residues" evidence="1">
    <location>
        <begin position="332"/>
        <end position="343"/>
    </location>
</feature>
<feature type="compositionally biased region" description="Pro residues" evidence="1">
    <location>
        <begin position="543"/>
        <end position="558"/>
    </location>
</feature>
<dbReference type="PANTHER" id="PTHR38886:SF1">
    <property type="entry name" value="NACHT-NTPASE AND P-LOOP NTPASES N-TERMINAL DOMAIN-CONTAINING PROTEIN"/>
    <property type="match status" value="1"/>
</dbReference>
<organism evidence="3 4">
    <name type="scientific">Seiridium unicorne</name>
    <dbReference type="NCBI Taxonomy" id="138068"/>
    <lineage>
        <taxon>Eukaryota</taxon>
        <taxon>Fungi</taxon>
        <taxon>Dikarya</taxon>
        <taxon>Ascomycota</taxon>
        <taxon>Pezizomycotina</taxon>
        <taxon>Sordariomycetes</taxon>
        <taxon>Xylariomycetidae</taxon>
        <taxon>Amphisphaeriales</taxon>
        <taxon>Sporocadaceae</taxon>
        <taxon>Seiridium</taxon>
    </lineage>
</organism>
<dbReference type="Pfam" id="PF22893">
    <property type="entry name" value="ULD_2"/>
    <property type="match status" value="1"/>
</dbReference>
<keyword evidence="4" id="KW-1185">Reference proteome</keyword>
<dbReference type="PANTHER" id="PTHR38886">
    <property type="entry name" value="SESA DOMAIN-CONTAINING PROTEIN"/>
    <property type="match status" value="1"/>
</dbReference>
<proteinExistence type="predicted"/>
<dbReference type="EMBL" id="JARVKF010000438">
    <property type="protein sequence ID" value="KAK9413534.1"/>
    <property type="molecule type" value="Genomic_DNA"/>
</dbReference>
<feature type="region of interest" description="Disordered" evidence="1">
    <location>
        <begin position="325"/>
        <end position="355"/>
    </location>
</feature>
<evidence type="ECO:0000256" key="1">
    <source>
        <dbReference type="SAM" id="MobiDB-lite"/>
    </source>
</evidence>